<evidence type="ECO:0000313" key="1">
    <source>
        <dbReference type="EMBL" id="JAE33975.1"/>
    </source>
</evidence>
<organism evidence="1">
    <name type="scientific">Arundo donax</name>
    <name type="common">Giant reed</name>
    <name type="synonym">Donax arundinaceus</name>
    <dbReference type="NCBI Taxonomy" id="35708"/>
    <lineage>
        <taxon>Eukaryota</taxon>
        <taxon>Viridiplantae</taxon>
        <taxon>Streptophyta</taxon>
        <taxon>Embryophyta</taxon>
        <taxon>Tracheophyta</taxon>
        <taxon>Spermatophyta</taxon>
        <taxon>Magnoliopsida</taxon>
        <taxon>Liliopsida</taxon>
        <taxon>Poales</taxon>
        <taxon>Poaceae</taxon>
        <taxon>PACMAD clade</taxon>
        <taxon>Arundinoideae</taxon>
        <taxon>Arundineae</taxon>
        <taxon>Arundo</taxon>
    </lineage>
</organism>
<proteinExistence type="predicted"/>
<reference evidence="1" key="2">
    <citation type="journal article" date="2015" name="Data Brief">
        <title>Shoot transcriptome of the giant reed, Arundo donax.</title>
        <authorList>
            <person name="Barrero R.A."/>
            <person name="Guerrero F.D."/>
            <person name="Moolhuijzen P."/>
            <person name="Goolsby J.A."/>
            <person name="Tidwell J."/>
            <person name="Bellgard S.E."/>
            <person name="Bellgard M.I."/>
        </authorList>
    </citation>
    <scope>NUCLEOTIDE SEQUENCE</scope>
    <source>
        <tissue evidence="1">Shoot tissue taken approximately 20 cm above the soil surface</tissue>
    </source>
</reference>
<protein>
    <submittedName>
        <fullName evidence="1">Uncharacterized protein</fullName>
    </submittedName>
</protein>
<name>A0A0A9H9U0_ARUDO</name>
<sequence length="19" mass="2280">MCMLTHGSTETLFLRVHFR</sequence>
<accession>A0A0A9H9U0</accession>
<dbReference type="AlphaFoldDB" id="A0A0A9H9U0"/>
<dbReference type="EMBL" id="GBRH01163921">
    <property type="protein sequence ID" value="JAE33975.1"/>
    <property type="molecule type" value="Transcribed_RNA"/>
</dbReference>
<reference evidence="1" key="1">
    <citation type="submission" date="2014-09" db="EMBL/GenBank/DDBJ databases">
        <authorList>
            <person name="Magalhaes I.L.F."/>
            <person name="Oliveira U."/>
            <person name="Santos F.R."/>
            <person name="Vidigal T.H.D.A."/>
            <person name="Brescovit A.D."/>
            <person name="Santos A.J."/>
        </authorList>
    </citation>
    <scope>NUCLEOTIDE SEQUENCE</scope>
    <source>
        <tissue evidence="1">Shoot tissue taken approximately 20 cm above the soil surface</tissue>
    </source>
</reference>